<dbReference type="Gene3D" id="3.90.1640.10">
    <property type="entry name" value="inorganic pyrophosphatase (n-terminal core)"/>
    <property type="match status" value="1"/>
</dbReference>
<dbReference type="InterPro" id="IPR038763">
    <property type="entry name" value="DHH_sf"/>
</dbReference>
<feature type="domain" description="DHHA2" evidence="2">
    <location>
        <begin position="413"/>
        <end position="554"/>
    </location>
</feature>
<dbReference type="GO" id="GO:0005737">
    <property type="term" value="C:cytoplasm"/>
    <property type="evidence" value="ECO:0007669"/>
    <property type="project" value="InterPro"/>
</dbReference>
<dbReference type="OMA" id="VSHIGMS"/>
<dbReference type="Gene3D" id="3.10.310.20">
    <property type="entry name" value="DHHA2 domain"/>
    <property type="match status" value="1"/>
</dbReference>
<evidence type="ECO:0000259" key="2">
    <source>
        <dbReference type="Pfam" id="PF02833"/>
    </source>
</evidence>
<dbReference type="Gramene" id="evm.model.09.1120">
    <property type="protein sequence ID" value="cds.evm.model.09.1120"/>
    <property type="gene ID" value="evm.TU.09.1120"/>
</dbReference>
<protein>
    <recommendedName>
        <fullName evidence="2">DHHA2 domain-containing protein</fullName>
    </recommendedName>
</protein>
<proteinExistence type="predicted"/>
<dbReference type="PANTHER" id="PTHR12112">
    <property type="entry name" value="BNIP - RELATED"/>
    <property type="match status" value="1"/>
</dbReference>
<dbReference type="InterPro" id="IPR038222">
    <property type="entry name" value="DHHA2_dom_sf"/>
</dbReference>
<evidence type="ECO:0000313" key="3">
    <source>
        <dbReference type="EnsemblPlants" id="cds.evm.model.09.1120"/>
    </source>
</evidence>
<dbReference type="GO" id="GO:0004309">
    <property type="term" value="F:exopolyphosphatase activity"/>
    <property type="evidence" value="ECO:0007669"/>
    <property type="project" value="TreeGrafter"/>
</dbReference>
<dbReference type="AlphaFoldDB" id="A0A803QDF4"/>
<evidence type="ECO:0000256" key="1">
    <source>
        <dbReference type="SAM" id="MobiDB-lite"/>
    </source>
</evidence>
<dbReference type="EMBL" id="UZAU01000737">
    <property type="status" value="NOT_ANNOTATED_CDS"/>
    <property type="molecule type" value="Genomic_DNA"/>
</dbReference>
<evidence type="ECO:0000313" key="4">
    <source>
        <dbReference type="Proteomes" id="UP000596661"/>
    </source>
</evidence>
<dbReference type="Proteomes" id="UP000596661">
    <property type="component" value="Chromosome 9"/>
</dbReference>
<dbReference type="Pfam" id="PF02833">
    <property type="entry name" value="DHHA2"/>
    <property type="match status" value="1"/>
</dbReference>
<dbReference type="OrthoDB" id="374045at2759"/>
<feature type="region of interest" description="Disordered" evidence="1">
    <location>
        <begin position="1"/>
        <end position="22"/>
    </location>
</feature>
<dbReference type="InterPro" id="IPR004097">
    <property type="entry name" value="DHHA2"/>
</dbReference>
<dbReference type="PANTHER" id="PTHR12112:SF52">
    <property type="entry name" value="DHHA2 DOMAIN-CONTAINING PROTEIN"/>
    <property type="match status" value="1"/>
</dbReference>
<keyword evidence="4" id="KW-1185">Reference proteome</keyword>
<sequence>MGPQSGFAREQQETFTRKRENPFYKGLLKQNDQNFTFDFPKSSGNHNVPRSISDIGHGKIENFDFYANETSMESSFEDSMTKSNFEPFNQATLEKSKKVSKTTPIMFTRATSDLEFSFRSLQDSINELHGLTLKKYEDHQTLHGSSKPIEKTYLVNKRKEDLSSIQLPQCAASFYNGISPIMEVVEQCETAKRLNLYLRAGKVEVNAGVPGRFLHAVIAQDVSDVGSVALTVAYAFYLNETQKRKEYCTVPVINMKREELNARVELKWLFESCQLDHTSLTFIDEVDLSYYDLFGSLKLVLLNGQKLPAKQEALKDAIVEILTCRKGEPAYPSVEVVTETEDCSCCTIVAEKFALTSPETLVGKGFSRLLLAGILSDTENLTKPLCSSKDKYMASLLIHGAGRLGYNGLYQLLKYKKHDVSELKVVDILRKDFKRWTRVGKQDTYGSRMSNNGLSSIGISIGQLLSHESAAPQQIKYFQQLEKLRLLMIVSGYYDSNKNFKREILVSTESVVLMKTLLNFFNSNATLLPLKDLHRPGLMVEMRAFEIDKVISRKTIEHLLGEFGGNTHEQPGL</sequence>
<dbReference type="SUPFAM" id="SSF64182">
    <property type="entry name" value="DHH phosphoesterases"/>
    <property type="match status" value="1"/>
</dbReference>
<name>A0A803QDF4_CANSA</name>
<organism evidence="3 4">
    <name type="scientific">Cannabis sativa</name>
    <name type="common">Hemp</name>
    <name type="synonym">Marijuana</name>
    <dbReference type="NCBI Taxonomy" id="3483"/>
    <lineage>
        <taxon>Eukaryota</taxon>
        <taxon>Viridiplantae</taxon>
        <taxon>Streptophyta</taxon>
        <taxon>Embryophyta</taxon>
        <taxon>Tracheophyta</taxon>
        <taxon>Spermatophyta</taxon>
        <taxon>Magnoliopsida</taxon>
        <taxon>eudicotyledons</taxon>
        <taxon>Gunneridae</taxon>
        <taxon>Pentapetalae</taxon>
        <taxon>rosids</taxon>
        <taxon>fabids</taxon>
        <taxon>Rosales</taxon>
        <taxon>Cannabaceae</taxon>
        <taxon>Cannabis</taxon>
    </lineage>
</organism>
<dbReference type="EnsemblPlants" id="evm.model.09.1120">
    <property type="protein sequence ID" value="cds.evm.model.09.1120"/>
    <property type="gene ID" value="evm.TU.09.1120"/>
</dbReference>
<feature type="compositionally biased region" description="Basic and acidic residues" evidence="1">
    <location>
        <begin position="10"/>
        <end position="22"/>
    </location>
</feature>
<reference evidence="3" key="2">
    <citation type="submission" date="2021-03" db="UniProtKB">
        <authorList>
            <consortium name="EnsemblPlants"/>
        </authorList>
    </citation>
    <scope>IDENTIFICATION</scope>
</reference>
<accession>A0A803QDF4</accession>
<reference evidence="3" key="1">
    <citation type="submission" date="2018-11" db="EMBL/GenBank/DDBJ databases">
        <authorList>
            <person name="Grassa J C."/>
        </authorList>
    </citation>
    <scope>NUCLEOTIDE SEQUENCE [LARGE SCALE GENOMIC DNA]</scope>
</reference>